<evidence type="ECO:0000256" key="2">
    <source>
        <dbReference type="ARBA" id="ARBA00023235"/>
    </source>
</evidence>
<evidence type="ECO:0000313" key="3">
    <source>
        <dbReference type="EMBL" id="KAJ1923442.1"/>
    </source>
</evidence>
<evidence type="ECO:0000256" key="1">
    <source>
        <dbReference type="ARBA" id="ARBA00008270"/>
    </source>
</evidence>
<dbReference type="GO" id="GO:0005737">
    <property type="term" value="C:cytoplasm"/>
    <property type="evidence" value="ECO:0007669"/>
    <property type="project" value="TreeGrafter"/>
</dbReference>
<proteinExistence type="inferred from homology"/>
<dbReference type="Proteomes" id="UP001150569">
    <property type="component" value="Unassembled WGS sequence"/>
</dbReference>
<comment type="similarity">
    <text evidence="1">Belongs to the PhzF family.</text>
</comment>
<dbReference type="Gene3D" id="3.10.310.10">
    <property type="entry name" value="Diaminopimelate Epimerase, Chain A, domain 1"/>
    <property type="match status" value="2"/>
</dbReference>
<evidence type="ECO:0000313" key="4">
    <source>
        <dbReference type="Proteomes" id="UP001150569"/>
    </source>
</evidence>
<keyword evidence="4" id="KW-1185">Reference proteome</keyword>
<organism evidence="3 4">
    <name type="scientific">Tieghemiomyces parasiticus</name>
    <dbReference type="NCBI Taxonomy" id="78921"/>
    <lineage>
        <taxon>Eukaryota</taxon>
        <taxon>Fungi</taxon>
        <taxon>Fungi incertae sedis</taxon>
        <taxon>Zoopagomycota</taxon>
        <taxon>Kickxellomycotina</taxon>
        <taxon>Dimargaritomycetes</taxon>
        <taxon>Dimargaritales</taxon>
        <taxon>Dimargaritaceae</taxon>
        <taxon>Tieghemiomyces</taxon>
    </lineage>
</organism>
<dbReference type="SUPFAM" id="SSF54506">
    <property type="entry name" value="Diaminopimelate epimerase-like"/>
    <property type="match status" value="1"/>
</dbReference>
<dbReference type="PANTHER" id="PTHR13774:SF17">
    <property type="entry name" value="PHENAZINE BIOSYNTHESIS-LIKE DOMAIN-CONTAINING PROTEIN"/>
    <property type="match status" value="1"/>
</dbReference>
<accession>A0A9W8AD84</accession>
<dbReference type="Pfam" id="PF02567">
    <property type="entry name" value="PhzC-PhzF"/>
    <property type="match status" value="2"/>
</dbReference>
<dbReference type="EMBL" id="JANBPT010000334">
    <property type="protein sequence ID" value="KAJ1923442.1"/>
    <property type="molecule type" value="Genomic_DNA"/>
</dbReference>
<keyword evidence="2" id="KW-0413">Isomerase</keyword>
<reference evidence="3" key="1">
    <citation type="submission" date="2022-07" db="EMBL/GenBank/DDBJ databases">
        <title>Phylogenomic reconstructions and comparative analyses of Kickxellomycotina fungi.</title>
        <authorList>
            <person name="Reynolds N.K."/>
            <person name="Stajich J.E."/>
            <person name="Barry K."/>
            <person name="Grigoriev I.V."/>
            <person name="Crous P."/>
            <person name="Smith M.E."/>
        </authorList>
    </citation>
    <scope>NUCLEOTIDE SEQUENCE</scope>
    <source>
        <strain evidence="3">RSA 861</strain>
    </source>
</reference>
<dbReference type="PANTHER" id="PTHR13774">
    <property type="entry name" value="PHENAZINE BIOSYNTHESIS PROTEIN"/>
    <property type="match status" value="1"/>
</dbReference>
<dbReference type="AlphaFoldDB" id="A0A9W8AD84"/>
<comment type="caution">
    <text evidence="3">The sequence shown here is derived from an EMBL/GenBank/DDBJ whole genome shotgun (WGS) entry which is preliminary data.</text>
</comment>
<sequence length="364" mass="38785">MPKLAIYTVDAFSKDSQPFTGNPAAVCLVPPGIHLDDATQLRIAAEMNLSETAFVQPILPNTPQGQHFSAATAESPTTTATSSIQSELFRLADHFALRWFTPTCEVPLCGHATLAASHVLFSEVGSGASVLKFETLSGQLRVTNDPCYDQSRLTMVFPLDKPRCLSDVAAAVDRDGDATTTFGDHGHAEVPGAVRMYSRAWTAKVQEIVDVTLATSSVPLTATSVLYAPNNRYLVVHIDNPHHDPDILQRLSPISSPTVITLGHQCNLDLVAVMAALPPGLPGGPDAAVRVFAPWLGVSEDPITGSACTVYAPYWQSVTGAARATYVQGASRQGFVETMLSPEMEGKVQITGCAVTVVVGQIRF</sequence>
<dbReference type="GO" id="GO:0016853">
    <property type="term" value="F:isomerase activity"/>
    <property type="evidence" value="ECO:0007669"/>
    <property type="project" value="UniProtKB-KW"/>
</dbReference>
<gene>
    <name evidence="3" type="ORF">IWQ60_005885</name>
</gene>
<dbReference type="OrthoDB" id="75169at2759"/>
<name>A0A9W8AD84_9FUNG</name>
<protein>
    <submittedName>
        <fullName evidence="3">Uncharacterized protein</fullName>
    </submittedName>
</protein>
<dbReference type="InterPro" id="IPR003719">
    <property type="entry name" value="Phenazine_PhzF-like"/>
</dbReference>